<dbReference type="GO" id="GO:0008289">
    <property type="term" value="F:lipid binding"/>
    <property type="evidence" value="ECO:0007669"/>
    <property type="project" value="TreeGrafter"/>
</dbReference>
<dbReference type="GO" id="GO:0006897">
    <property type="term" value="P:endocytosis"/>
    <property type="evidence" value="ECO:0007669"/>
    <property type="project" value="TreeGrafter"/>
</dbReference>
<dbReference type="InParanoid" id="L8G4J8"/>
<dbReference type="HOGENOM" id="CLU_046464_2_1_1"/>
<dbReference type="Proteomes" id="UP000011064">
    <property type="component" value="Unassembled WGS sequence"/>
</dbReference>
<dbReference type="AlphaFoldDB" id="L8G4J8"/>
<name>L8G4J8_PSED2</name>
<dbReference type="EMBL" id="GL573213">
    <property type="protein sequence ID" value="ELR08190.1"/>
    <property type="molecule type" value="Genomic_DNA"/>
</dbReference>
<proteinExistence type="predicted"/>
<evidence type="ECO:0000313" key="5">
    <source>
        <dbReference type="Proteomes" id="UP000011064"/>
    </source>
</evidence>
<dbReference type="STRING" id="658429.L8G4J8"/>
<organism evidence="4 5">
    <name type="scientific">Pseudogymnoascus destructans (strain ATCC MYA-4855 / 20631-21)</name>
    <name type="common">Bat white-nose syndrome fungus</name>
    <name type="synonym">Geomyces destructans</name>
    <dbReference type="NCBI Taxonomy" id="658429"/>
    <lineage>
        <taxon>Eukaryota</taxon>
        <taxon>Fungi</taxon>
        <taxon>Dikarya</taxon>
        <taxon>Ascomycota</taxon>
        <taxon>Pezizomycotina</taxon>
        <taxon>Leotiomycetes</taxon>
        <taxon>Thelebolales</taxon>
        <taxon>Thelebolaceae</taxon>
        <taxon>Pseudogymnoascus</taxon>
    </lineage>
</organism>
<sequence length="401" mass="43968">MFGHRKSRSTASSTEFKLFPLNRALSIRSGGNKNQGGSSQGGSRHGFTFSSLRGAGQPELSKKLFRLIKTQNNLIGAYEAAGKERLSVGTQLSDWGEQTGDDAVSELSDKVGVLLSELGEQEDVYAHNLDDARSVLKTIRNTEKSVQPSRDNRQKIQDEIHKLKMKEPENTRLVVLEQELVRAEAENLVAEAQLTNITRQKLKEAYAAEFAATIERAEKQIILARHGRRMLNLLDDTPVIPGDTRPQFEHGNQARQILNDAEEDLRDWRLEADDVPISSQIDSNLMPTSGRVGADTSYDDEETLQTIPSTSESGTQGGNYETQSRTQGGNYEIQSRTQDGNYETQSRSEGGTYLPHGTIMAGGGGSSSRATNGQGGASKPRATFGEDVDTPNVTRERAEVV</sequence>
<dbReference type="InterPro" id="IPR027267">
    <property type="entry name" value="AH/BAR_dom_sf"/>
</dbReference>
<dbReference type="PANTHER" id="PTHR31962">
    <property type="entry name" value="SPHINGOLIPID LONG CHAIN BASE-RESPONSIVE PROTEIN PIL1"/>
    <property type="match status" value="1"/>
</dbReference>
<dbReference type="Pfam" id="PF13805">
    <property type="entry name" value="Pil1"/>
    <property type="match status" value="1"/>
</dbReference>
<dbReference type="PANTHER" id="PTHR31962:SF4">
    <property type="entry name" value="PRIMARY COMPONENT OF EISOSOMES (EUROFUNG)"/>
    <property type="match status" value="1"/>
</dbReference>
<dbReference type="GO" id="GO:0070941">
    <property type="term" value="P:eisosome assembly"/>
    <property type="evidence" value="ECO:0007669"/>
    <property type="project" value="TreeGrafter"/>
</dbReference>
<feature type="region of interest" description="Disordered" evidence="3">
    <location>
        <begin position="279"/>
        <end position="401"/>
    </location>
</feature>
<feature type="coiled-coil region" evidence="2">
    <location>
        <begin position="173"/>
        <end position="200"/>
    </location>
</feature>
<dbReference type="GO" id="GO:0005886">
    <property type="term" value="C:plasma membrane"/>
    <property type="evidence" value="ECO:0007669"/>
    <property type="project" value="TreeGrafter"/>
</dbReference>
<dbReference type="GO" id="GO:0036286">
    <property type="term" value="C:eisosome filament"/>
    <property type="evidence" value="ECO:0007669"/>
    <property type="project" value="TreeGrafter"/>
</dbReference>
<keyword evidence="1" id="KW-0597">Phosphoprotein</keyword>
<dbReference type="Gene3D" id="1.20.1270.60">
    <property type="entry name" value="Arfaptin homology (AH) domain/BAR domain"/>
    <property type="match status" value="1"/>
</dbReference>
<dbReference type="VEuPathDB" id="FungiDB:GMDG_03002"/>
<evidence type="ECO:0008006" key="6">
    <source>
        <dbReference type="Google" id="ProtNLM"/>
    </source>
</evidence>
<dbReference type="FunFam" id="1.20.1270.60:FF:000005">
    <property type="entry name" value="Sphingolipid long chain base-responsive pil1"/>
    <property type="match status" value="1"/>
</dbReference>
<keyword evidence="5" id="KW-1185">Reference proteome</keyword>
<feature type="region of interest" description="Disordered" evidence="3">
    <location>
        <begin position="27"/>
        <end position="54"/>
    </location>
</feature>
<reference evidence="5" key="1">
    <citation type="submission" date="2010-09" db="EMBL/GenBank/DDBJ databases">
        <title>The genome sequence of Geomyces destructans 20631-21.</title>
        <authorList>
            <consortium name="The Broad Institute Genome Sequencing Platform"/>
            <person name="Cuomo C.A."/>
            <person name="Blehert D.S."/>
            <person name="Lorch J.M."/>
            <person name="Young S.K."/>
            <person name="Zeng Q."/>
            <person name="Gargeya S."/>
            <person name="Fitzgerald M."/>
            <person name="Haas B."/>
            <person name="Abouelleil A."/>
            <person name="Alvarado L."/>
            <person name="Arachchi H.M."/>
            <person name="Berlin A."/>
            <person name="Brown A."/>
            <person name="Chapman S.B."/>
            <person name="Chen Z."/>
            <person name="Dunbar C."/>
            <person name="Freedman E."/>
            <person name="Gearin G."/>
            <person name="Gellesch M."/>
            <person name="Goldberg J."/>
            <person name="Griggs A."/>
            <person name="Gujja S."/>
            <person name="Heiman D."/>
            <person name="Howarth C."/>
            <person name="Larson L."/>
            <person name="Lui A."/>
            <person name="MacDonald P.J.P."/>
            <person name="Montmayeur A."/>
            <person name="Murphy C."/>
            <person name="Neiman D."/>
            <person name="Pearson M."/>
            <person name="Priest M."/>
            <person name="Roberts A."/>
            <person name="Saif S."/>
            <person name="Shea T."/>
            <person name="Shenoy N."/>
            <person name="Sisk P."/>
            <person name="Stolte C."/>
            <person name="Sykes S."/>
            <person name="Wortman J."/>
            <person name="Nusbaum C."/>
            <person name="Birren B."/>
        </authorList>
    </citation>
    <scope>NUCLEOTIDE SEQUENCE [LARGE SCALE GENOMIC DNA]</scope>
    <source>
        <strain evidence="5">ATCC MYA-4855 / 20631-21</strain>
    </source>
</reference>
<evidence type="ECO:0000256" key="1">
    <source>
        <dbReference type="ARBA" id="ARBA00022553"/>
    </source>
</evidence>
<evidence type="ECO:0000256" key="3">
    <source>
        <dbReference type="SAM" id="MobiDB-lite"/>
    </source>
</evidence>
<dbReference type="InterPro" id="IPR028245">
    <property type="entry name" value="PIL1/LSP1"/>
</dbReference>
<accession>L8G4J8</accession>
<dbReference type="OrthoDB" id="5599269at2759"/>
<feature type="compositionally biased region" description="Polar residues" evidence="3">
    <location>
        <begin position="304"/>
        <end position="349"/>
    </location>
</feature>
<protein>
    <recommendedName>
        <fullName evidence="6">Eisosome component PIL1-domain-containing protein</fullName>
    </recommendedName>
</protein>
<evidence type="ECO:0000256" key="2">
    <source>
        <dbReference type="SAM" id="Coils"/>
    </source>
</evidence>
<keyword evidence="2" id="KW-0175">Coiled coil</keyword>
<evidence type="ECO:0000313" key="4">
    <source>
        <dbReference type="EMBL" id="ELR08190.1"/>
    </source>
</evidence>
<gene>
    <name evidence="4" type="ORF">GMDG_03002</name>
</gene>